<feature type="transmembrane region" description="Helical" evidence="10">
    <location>
        <begin position="338"/>
        <end position="360"/>
    </location>
</feature>
<comment type="subcellular location">
    <subcellularLocation>
        <location evidence="1">Cell membrane</location>
        <topology evidence="1">Multi-pass membrane protein</topology>
    </subcellularLocation>
</comment>
<feature type="transmembrane region" description="Helical" evidence="10">
    <location>
        <begin position="52"/>
        <end position="77"/>
    </location>
</feature>
<dbReference type="PROSITE" id="PS50283">
    <property type="entry name" value="NA_SOLUT_SYMP_3"/>
    <property type="match status" value="1"/>
</dbReference>
<dbReference type="InterPro" id="IPR050277">
    <property type="entry name" value="Sodium:Solute_Symporter"/>
</dbReference>
<keyword evidence="6" id="KW-0769">Symport</keyword>
<name>A0ABW2G4G9_9ACTN</name>
<evidence type="ECO:0000256" key="7">
    <source>
        <dbReference type="ARBA" id="ARBA00022989"/>
    </source>
</evidence>
<feature type="transmembrane region" description="Helical" evidence="10">
    <location>
        <begin position="163"/>
        <end position="180"/>
    </location>
</feature>
<evidence type="ECO:0000256" key="3">
    <source>
        <dbReference type="ARBA" id="ARBA00022448"/>
    </source>
</evidence>
<gene>
    <name evidence="11" type="ORF">ACFQMG_32880</name>
</gene>
<evidence type="ECO:0000256" key="6">
    <source>
        <dbReference type="ARBA" id="ARBA00022847"/>
    </source>
</evidence>
<protein>
    <submittedName>
        <fullName evidence="11">Transporter</fullName>
    </submittedName>
</protein>
<evidence type="ECO:0000256" key="9">
    <source>
        <dbReference type="RuleBase" id="RU362091"/>
    </source>
</evidence>
<feature type="transmembrane region" description="Helical" evidence="10">
    <location>
        <begin position="252"/>
        <end position="274"/>
    </location>
</feature>
<feature type="transmembrane region" description="Helical" evidence="10">
    <location>
        <begin position="486"/>
        <end position="504"/>
    </location>
</feature>
<evidence type="ECO:0000256" key="4">
    <source>
        <dbReference type="ARBA" id="ARBA00022475"/>
    </source>
</evidence>
<evidence type="ECO:0000256" key="8">
    <source>
        <dbReference type="ARBA" id="ARBA00023136"/>
    </source>
</evidence>
<feature type="transmembrane region" description="Helical" evidence="10">
    <location>
        <begin position="83"/>
        <end position="101"/>
    </location>
</feature>
<feature type="transmembrane region" description="Helical" evidence="10">
    <location>
        <begin position="192"/>
        <end position="211"/>
    </location>
</feature>
<dbReference type="InterPro" id="IPR038377">
    <property type="entry name" value="Na/Glc_symporter_sf"/>
</dbReference>
<feature type="transmembrane region" description="Helical" evidence="10">
    <location>
        <begin position="286"/>
        <end position="310"/>
    </location>
</feature>
<feature type="transmembrane region" description="Helical" evidence="10">
    <location>
        <begin position="12"/>
        <end position="31"/>
    </location>
</feature>
<evidence type="ECO:0000256" key="1">
    <source>
        <dbReference type="ARBA" id="ARBA00004651"/>
    </source>
</evidence>
<organism evidence="11 12">
    <name type="scientific">Kitasatospora paranensis</name>
    <dbReference type="NCBI Taxonomy" id="258053"/>
    <lineage>
        <taxon>Bacteria</taxon>
        <taxon>Bacillati</taxon>
        <taxon>Actinomycetota</taxon>
        <taxon>Actinomycetes</taxon>
        <taxon>Kitasatosporales</taxon>
        <taxon>Streptomycetaceae</taxon>
        <taxon>Kitasatospora</taxon>
    </lineage>
</organism>
<keyword evidence="5 10" id="KW-0812">Transmembrane</keyword>
<keyword evidence="12" id="KW-1185">Reference proteome</keyword>
<evidence type="ECO:0000256" key="5">
    <source>
        <dbReference type="ARBA" id="ARBA00022692"/>
    </source>
</evidence>
<comment type="caution">
    <text evidence="11">The sequence shown here is derived from an EMBL/GenBank/DDBJ whole genome shotgun (WGS) entry which is preliminary data.</text>
</comment>
<feature type="transmembrane region" description="Helical" evidence="10">
    <location>
        <begin position="128"/>
        <end position="157"/>
    </location>
</feature>
<dbReference type="Gene3D" id="1.20.1730.10">
    <property type="entry name" value="Sodium/glucose cotransporter"/>
    <property type="match status" value="1"/>
</dbReference>
<dbReference type="InterPro" id="IPR001734">
    <property type="entry name" value="Na/solute_symporter"/>
</dbReference>
<sequence length="529" mass="54566">MVIAAAHSGPPPSLVIVFMVFLGMCGFLWLFTASGHDDTAMFPTRGTPGKAWHSGLAISGDSLSAVTLMALVGLIAFTGYDGIMLSVGCVMSLVLLALLIAEPLRKAGGHTVGDALARRFPGRSVRTAVAVVTLAVCLPYLVLQLTAISALTCAVLGLTGGTAKTACVIVLGSGMISLALTGGMRGTARIQIVKVIALLLALAVVAVLVLHRFHWNPDRLLGAAASHSLLGDGFLGPGALYGHGWSGMANRIGQLISLALGIGFLPQVTMRVLAAPPGRATRTAMHWAVAQFLAVSAFLVVIGLGTAAILGSPALHQADPSGSSALLLITNTLKPNGVLVSVVICVVFLTALTTVTDVTLAAATSMARDLTPGEADRHDTPTRRQEHRARWAAALAGVVTIAVAVKAVDWNLLVLTTLALTLSSSGLAPVLFYGLLWPRFTARGALWCLYGSSVLGLLLIAVSPLISGSPAAAFPGWDFHRTTLANPALVTVPVGFALGWLGSITDRRDSAAEHYGKLATASLVGRSTG</sequence>
<evidence type="ECO:0000256" key="2">
    <source>
        <dbReference type="ARBA" id="ARBA00006434"/>
    </source>
</evidence>
<reference evidence="12" key="1">
    <citation type="journal article" date="2019" name="Int. J. Syst. Evol. Microbiol.">
        <title>The Global Catalogue of Microorganisms (GCM) 10K type strain sequencing project: providing services to taxonomists for standard genome sequencing and annotation.</title>
        <authorList>
            <consortium name="The Broad Institute Genomics Platform"/>
            <consortium name="The Broad Institute Genome Sequencing Center for Infectious Disease"/>
            <person name="Wu L."/>
            <person name="Ma J."/>
        </authorList>
    </citation>
    <scope>NUCLEOTIDE SEQUENCE [LARGE SCALE GENOMIC DNA]</scope>
    <source>
        <strain evidence="12">CGMCC 1.12859</strain>
    </source>
</reference>
<keyword evidence="3" id="KW-0813">Transport</keyword>
<keyword evidence="4" id="KW-1003">Cell membrane</keyword>
<evidence type="ECO:0000313" key="11">
    <source>
        <dbReference type="EMBL" id="MFC7184359.1"/>
    </source>
</evidence>
<dbReference type="Proteomes" id="UP001596435">
    <property type="component" value="Unassembled WGS sequence"/>
</dbReference>
<dbReference type="Pfam" id="PF00474">
    <property type="entry name" value="SSF"/>
    <property type="match status" value="1"/>
</dbReference>
<comment type="similarity">
    <text evidence="2 9">Belongs to the sodium:solute symporter (SSF) (TC 2.A.21) family.</text>
</comment>
<dbReference type="PANTHER" id="PTHR48086">
    <property type="entry name" value="SODIUM/PROLINE SYMPORTER-RELATED"/>
    <property type="match status" value="1"/>
</dbReference>
<keyword evidence="8 10" id="KW-0472">Membrane</keyword>
<feature type="transmembrane region" description="Helical" evidence="10">
    <location>
        <begin position="414"/>
        <end position="437"/>
    </location>
</feature>
<dbReference type="PANTHER" id="PTHR48086:SF6">
    <property type="entry name" value="CATION_ACETATE SYMPORTER ACTP"/>
    <property type="match status" value="1"/>
</dbReference>
<accession>A0ABW2G4G9</accession>
<dbReference type="EMBL" id="JBHTAJ010000098">
    <property type="protein sequence ID" value="MFC7184359.1"/>
    <property type="molecule type" value="Genomic_DNA"/>
</dbReference>
<feature type="transmembrane region" description="Helical" evidence="10">
    <location>
        <begin position="444"/>
        <end position="466"/>
    </location>
</feature>
<proteinExistence type="inferred from homology"/>
<dbReference type="RefSeq" id="WP_380232727.1">
    <property type="nucleotide sequence ID" value="NZ_JBHSVH010000002.1"/>
</dbReference>
<evidence type="ECO:0000313" key="12">
    <source>
        <dbReference type="Proteomes" id="UP001596435"/>
    </source>
</evidence>
<feature type="transmembrane region" description="Helical" evidence="10">
    <location>
        <begin position="391"/>
        <end position="408"/>
    </location>
</feature>
<keyword evidence="7 10" id="KW-1133">Transmembrane helix</keyword>
<evidence type="ECO:0000256" key="10">
    <source>
        <dbReference type="SAM" id="Phobius"/>
    </source>
</evidence>